<dbReference type="EMBL" id="JAKRRX010000232">
    <property type="protein sequence ID" value="MCW8336397.1"/>
    <property type="molecule type" value="Genomic_DNA"/>
</dbReference>
<sequence length="88" mass="9756">MLTDVFDKTKPHRCPLGHPNPEACPCASCDTARRFAKSGAALKRATEKNFASTGSLVPAQSATVEPVQIQETSREKIERQRQERMKQS</sequence>
<evidence type="ECO:0000313" key="2">
    <source>
        <dbReference type="EMBL" id="MCW8336397.1"/>
    </source>
</evidence>
<gene>
    <name evidence="2" type="ORF">MD483_21540</name>
</gene>
<dbReference type="AlphaFoldDB" id="A0A9X3CIF7"/>
<evidence type="ECO:0000313" key="3">
    <source>
        <dbReference type="Proteomes" id="UP001155586"/>
    </source>
</evidence>
<feature type="non-terminal residue" evidence="2">
    <location>
        <position position="88"/>
    </location>
</feature>
<name>A0A9X3CIF7_9VIBR</name>
<keyword evidence="3" id="KW-1185">Reference proteome</keyword>
<feature type="compositionally biased region" description="Basic and acidic residues" evidence="1">
    <location>
        <begin position="72"/>
        <end position="88"/>
    </location>
</feature>
<evidence type="ECO:0000256" key="1">
    <source>
        <dbReference type="SAM" id="MobiDB-lite"/>
    </source>
</evidence>
<organism evidence="2 3">
    <name type="scientific">Vibrio paucivorans</name>
    <dbReference type="NCBI Taxonomy" id="2829489"/>
    <lineage>
        <taxon>Bacteria</taxon>
        <taxon>Pseudomonadati</taxon>
        <taxon>Pseudomonadota</taxon>
        <taxon>Gammaproteobacteria</taxon>
        <taxon>Vibrionales</taxon>
        <taxon>Vibrionaceae</taxon>
        <taxon>Vibrio</taxon>
    </lineage>
</organism>
<dbReference type="Proteomes" id="UP001155586">
    <property type="component" value="Unassembled WGS sequence"/>
</dbReference>
<reference evidence="2" key="1">
    <citation type="submission" date="2022-02" db="EMBL/GenBank/DDBJ databases">
        <title>Vibrio sp. nov., a new bacterium isolated from Bohai sea, China.</title>
        <authorList>
            <person name="Yuan Y."/>
        </authorList>
    </citation>
    <scope>NUCLEOTIDE SEQUENCE</scope>
    <source>
        <strain evidence="2">DBSS07</strain>
    </source>
</reference>
<proteinExistence type="predicted"/>
<feature type="region of interest" description="Disordered" evidence="1">
    <location>
        <begin position="50"/>
        <end position="88"/>
    </location>
</feature>
<feature type="compositionally biased region" description="Polar residues" evidence="1">
    <location>
        <begin position="50"/>
        <end position="63"/>
    </location>
</feature>
<accession>A0A9X3CIF7</accession>
<comment type="caution">
    <text evidence="2">The sequence shown here is derived from an EMBL/GenBank/DDBJ whole genome shotgun (WGS) entry which is preliminary data.</text>
</comment>
<protein>
    <submittedName>
        <fullName evidence="2">Cytotoxin</fullName>
    </submittedName>
</protein>